<keyword evidence="2" id="KW-1185">Reference proteome</keyword>
<dbReference type="Proteomes" id="UP001190700">
    <property type="component" value="Unassembled WGS sequence"/>
</dbReference>
<proteinExistence type="predicted"/>
<evidence type="ECO:0000313" key="1">
    <source>
        <dbReference type="EMBL" id="KAK3266461.1"/>
    </source>
</evidence>
<dbReference type="EMBL" id="LGRX02013057">
    <property type="protein sequence ID" value="KAK3266461.1"/>
    <property type="molecule type" value="Genomic_DNA"/>
</dbReference>
<evidence type="ECO:0000313" key="2">
    <source>
        <dbReference type="Proteomes" id="UP001190700"/>
    </source>
</evidence>
<dbReference type="AlphaFoldDB" id="A0AAE0KZG4"/>
<name>A0AAE0KZG4_9CHLO</name>
<sequence length="115" mass="12783">MKGCEEKARYEGETECSEFVEAVQGLCGKAWYDIVVIPDDVPQAEHGGYRKMLQRTLKKSLKLLKTVLEPRLRSEFKGEVPSILTVLPVSLLTLQACGMCLSSVCAFCPRSPRCS</sequence>
<protein>
    <submittedName>
        <fullName evidence="1">Uncharacterized protein</fullName>
    </submittedName>
</protein>
<organism evidence="1 2">
    <name type="scientific">Cymbomonas tetramitiformis</name>
    <dbReference type="NCBI Taxonomy" id="36881"/>
    <lineage>
        <taxon>Eukaryota</taxon>
        <taxon>Viridiplantae</taxon>
        <taxon>Chlorophyta</taxon>
        <taxon>Pyramimonadophyceae</taxon>
        <taxon>Pyramimonadales</taxon>
        <taxon>Pyramimonadaceae</taxon>
        <taxon>Cymbomonas</taxon>
    </lineage>
</organism>
<comment type="caution">
    <text evidence="1">The sequence shown here is derived from an EMBL/GenBank/DDBJ whole genome shotgun (WGS) entry which is preliminary data.</text>
</comment>
<gene>
    <name evidence="1" type="ORF">CYMTET_24916</name>
</gene>
<accession>A0AAE0KZG4</accession>
<reference evidence="1 2" key="1">
    <citation type="journal article" date="2015" name="Genome Biol. Evol.">
        <title>Comparative Genomics of a Bacterivorous Green Alga Reveals Evolutionary Causalities and Consequences of Phago-Mixotrophic Mode of Nutrition.</title>
        <authorList>
            <person name="Burns J.A."/>
            <person name="Paasch A."/>
            <person name="Narechania A."/>
            <person name="Kim E."/>
        </authorList>
    </citation>
    <scope>NUCLEOTIDE SEQUENCE [LARGE SCALE GENOMIC DNA]</scope>
    <source>
        <strain evidence="1 2">PLY_AMNH</strain>
    </source>
</reference>